<sequence>MTPEQKAARAEKREVEKAEEAKRDAEKKAAQDEKYKEYAWIEKGKDAVLARLKDPKSAEFKDVYFFRGADNVPMTCGQVNSKNSFGGFVGFQHFVSGGSPDMTFLQNEVDDFASVWNKFCTK</sequence>
<evidence type="ECO:0000313" key="3">
    <source>
        <dbReference type="Proteomes" id="UP001187859"/>
    </source>
</evidence>
<organism evidence="2 3">
    <name type="scientific">Shewanella xiamenensis</name>
    <dbReference type="NCBI Taxonomy" id="332186"/>
    <lineage>
        <taxon>Bacteria</taxon>
        <taxon>Pseudomonadati</taxon>
        <taxon>Pseudomonadota</taxon>
        <taxon>Gammaproteobacteria</taxon>
        <taxon>Alteromonadales</taxon>
        <taxon>Shewanellaceae</taxon>
        <taxon>Shewanella</taxon>
    </lineage>
</organism>
<dbReference type="AlphaFoldDB" id="A0AAE4Q391"/>
<dbReference type="EMBL" id="JASGOQ010000003">
    <property type="protein sequence ID" value="MDV5393111.1"/>
    <property type="molecule type" value="Genomic_DNA"/>
</dbReference>
<comment type="caution">
    <text evidence="2">The sequence shown here is derived from an EMBL/GenBank/DDBJ whole genome shotgun (WGS) entry which is preliminary data.</text>
</comment>
<feature type="region of interest" description="Disordered" evidence="1">
    <location>
        <begin position="1"/>
        <end position="33"/>
    </location>
</feature>
<dbReference type="Proteomes" id="UP001187859">
    <property type="component" value="Unassembled WGS sequence"/>
</dbReference>
<protein>
    <submittedName>
        <fullName evidence="2">Uncharacterized protein</fullName>
    </submittedName>
</protein>
<name>A0AAE4Q391_9GAMM</name>
<dbReference type="RefSeq" id="WP_317521642.1">
    <property type="nucleotide sequence ID" value="NZ_JASGOQ010000003.1"/>
</dbReference>
<reference evidence="2" key="1">
    <citation type="submission" date="2023-05" db="EMBL/GenBank/DDBJ databases">
        <title>Colonisation of extended spectrum b-lactamase- and carbapenemase-producing bacteria on hospital surfaces from low- and middle-income countries.</title>
        <authorList>
            <person name="Nieto-Rosado M."/>
            <person name="Sands K."/>
            <person name="Iregbu K."/>
            <person name="Zahra R."/>
            <person name="Mazarati J.B."/>
            <person name="Mehtar S."/>
            <person name="Barnards-Group B."/>
            <person name="Walsh T.R."/>
        </authorList>
    </citation>
    <scope>NUCLEOTIDE SEQUENCE</scope>
    <source>
        <strain evidence="2">PP-E493</strain>
    </source>
</reference>
<accession>A0AAE4Q391</accession>
<evidence type="ECO:0000313" key="2">
    <source>
        <dbReference type="EMBL" id="MDV5393111.1"/>
    </source>
</evidence>
<proteinExistence type="predicted"/>
<evidence type="ECO:0000256" key="1">
    <source>
        <dbReference type="SAM" id="MobiDB-lite"/>
    </source>
</evidence>
<gene>
    <name evidence="2" type="ORF">QM089_23260</name>
</gene>